<sequence>MTNCGSDGVRRKQGHGEGGRRKQSPTERMRHCTAGSCLVGRACVSDGDDEDSSCFDVAAFGCDERRRDRRRDSSCARRGRERCNSDLVV</sequence>
<feature type="compositionally biased region" description="Basic and acidic residues" evidence="1">
    <location>
        <begin position="8"/>
        <end position="29"/>
    </location>
</feature>
<accession>A0AAV2FC62</accession>
<evidence type="ECO:0000256" key="1">
    <source>
        <dbReference type="SAM" id="MobiDB-lite"/>
    </source>
</evidence>
<evidence type="ECO:0000313" key="2">
    <source>
        <dbReference type="EMBL" id="CAL1395045.1"/>
    </source>
</evidence>
<proteinExistence type="predicted"/>
<evidence type="ECO:0000313" key="3">
    <source>
        <dbReference type="Proteomes" id="UP001497516"/>
    </source>
</evidence>
<dbReference type="AlphaFoldDB" id="A0AAV2FC62"/>
<gene>
    <name evidence="2" type="ORF">LTRI10_LOCUS35504</name>
</gene>
<protein>
    <submittedName>
        <fullName evidence="2">Uncharacterized protein</fullName>
    </submittedName>
</protein>
<reference evidence="2 3" key="1">
    <citation type="submission" date="2024-04" db="EMBL/GenBank/DDBJ databases">
        <authorList>
            <person name="Fracassetti M."/>
        </authorList>
    </citation>
    <scope>NUCLEOTIDE SEQUENCE [LARGE SCALE GENOMIC DNA]</scope>
</reference>
<feature type="region of interest" description="Disordered" evidence="1">
    <location>
        <begin position="1"/>
        <end position="29"/>
    </location>
</feature>
<dbReference type="EMBL" id="OZ034819">
    <property type="protein sequence ID" value="CAL1395045.1"/>
    <property type="molecule type" value="Genomic_DNA"/>
</dbReference>
<dbReference type="Proteomes" id="UP001497516">
    <property type="component" value="Chromosome 6"/>
</dbReference>
<keyword evidence="3" id="KW-1185">Reference proteome</keyword>
<name>A0AAV2FC62_9ROSI</name>
<organism evidence="2 3">
    <name type="scientific">Linum trigynum</name>
    <dbReference type="NCBI Taxonomy" id="586398"/>
    <lineage>
        <taxon>Eukaryota</taxon>
        <taxon>Viridiplantae</taxon>
        <taxon>Streptophyta</taxon>
        <taxon>Embryophyta</taxon>
        <taxon>Tracheophyta</taxon>
        <taxon>Spermatophyta</taxon>
        <taxon>Magnoliopsida</taxon>
        <taxon>eudicotyledons</taxon>
        <taxon>Gunneridae</taxon>
        <taxon>Pentapetalae</taxon>
        <taxon>rosids</taxon>
        <taxon>fabids</taxon>
        <taxon>Malpighiales</taxon>
        <taxon>Linaceae</taxon>
        <taxon>Linum</taxon>
    </lineage>
</organism>